<name>A0A2Z2MLD5_9EURY</name>
<evidence type="ECO:0000256" key="1">
    <source>
        <dbReference type="SAM" id="Phobius"/>
    </source>
</evidence>
<dbReference type="Proteomes" id="UP000250125">
    <property type="component" value="Chromosome"/>
</dbReference>
<feature type="transmembrane region" description="Helical" evidence="1">
    <location>
        <begin position="166"/>
        <end position="184"/>
    </location>
</feature>
<feature type="transmembrane region" description="Helical" evidence="1">
    <location>
        <begin position="139"/>
        <end position="159"/>
    </location>
</feature>
<keyword evidence="1" id="KW-0472">Membrane</keyword>
<keyword evidence="1" id="KW-0812">Transmembrane</keyword>
<dbReference type="KEGG" id="tsl:A3L11_04090"/>
<keyword evidence="1" id="KW-1133">Transmembrane helix</keyword>
<keyword evidence="3" id="KW-1185">Reference proteome</keyword>
<sequence>MRRTPEVKEVASEGGNRLRVGGLPVMGIPFLLLTLGLLGGALAPLLQKLTGGIISWVFVYPLVLSNPMGARLEDGKLTLLYGFGLIKQSISLDSIEEISVLSRLRYATITRHFKAYAALWLVVVLLAVGYLLLDCNDPIGLYFAPLIISMYAVFFLVLTFPRRGEVLYVGALLCIAFLIVYPLVKLGPKTLVPEVVFALLIIWLVKVFQRDELILVVADGKSYLLTAKNGDEFLRLLRRAGNAQTP</sequence>
<feature type="transmembrane region" description="Helical" evidence="1">
    <location>
        <begin position="113"/>
        <end position="133"/>
    </location>
</feature>
<gene>
    <name evidence="2" type="ORF">A3L11_04090</name>
</gene>
<dbReference type="EMBL" id="CP015103">
    <property type="protein sequence ID" value="ASJ08455.1"/>
    <property type="molecule type" value="Genomic_DNA"/>
</dbReference>
<evidence type="ECO:0000313" key="3">
    <source>
        <dbReference type="Proteomes" id="UP000250125"/>
    </source>
</evidence>
<feature type="transmembrane region" description="Helical" evidence="1">
    <location>
        <begin position="20"/>
        <end position="39"/>
    </location>
</feature>
<dbReference type="AlphaFoldDB" id="A0A2Z2MLD5"/>
<protein>
    <submittedName>
        <fullName evidence="2">Uncharacterized protein</fullName>
    </submittedName>
</protein>
<accession>A0A2Z2MLD5</accession>
<feature type="transmembrane region" description="Helical" evidence="1">
    <location>
        <begin position="45"/>
        <end position="63"/>
    </location>
</feature>
<proteinExistence type="predicted"/>
<evidence type="ECO:0000313" key="2">
    <source>
        <dbReference type="EMBL" id="ASJ08455.1"/>
    </source>
</evidence>
<reference evidence="2 3" key="1">
    <citation type="submission" date="2016-04" db="EMBL/GenBank/DDBJ databases">
        <title>Complete genome sequence of Thermococcus siculi type strain RG-20.</title>
        <authorList>
            <person name="Oger P.M."/>
        </authorList>
    </citation>
    <scope>NUCLEOTIDE SEQUENCE [LARGE SCALE GENOMIC DNA]</scope>
    <source>
        <strain evidence="2 3">RG-20</strain>
    </source>
</reference>
<feature type="transmembrane region" description="Helical" evidence="1">
    <location>
        <begin position="190"/>
        <end position="208"/>
    </location>
</feature>
<organism evidence="2 3">
    <name type="scientific">Thermococcus siculi</name>
    <dbReference type="NCBI Taxonomy" id="72803"/>
    <lineage>
        <taxon>Archaea</taxon>
        <taxon>Methanobacteriati</taxon>
        <taxon>Methanobacteriota</taxon>
        <taxon>Thermococci</taxon>
        <taxon>Thermococcales</taxon>
        <taxon>Thermococcaceae</taxon>
        <taxon>Thermococcus</taxon>
    </lineage>
</organism>